<evidence type="ECO:0000313" key="3">
    <source>
        <dbReference type="EMBL" id="MQP11093.1"/>
    </source>
</evidence>
<proteinExistence type="predicted"/>
<dbReference type="InterPro" id="IPR036249">
    <property type="entry name" value="Thioredoxin-like_sf"/>
</dbReference>
<feature type="signal peptide" evidence="1">
    <location>
        <begin position="1"/>
        <end position="18"/>
    </location>
</feature>
<keyword evidence="1" id="KW-0732">Signal</keyword>
<comment type="caution">
    <text evidence="3">The sequence shown here is derived from an EMBL/GenBank/DDBJ whole genome shotgun (WGS) entry which is preliminary data.</text>
</comment>
<feature type="chain" id="PRO_5025634058" evidence="1">
    <location>
        <begin position="19"/>
        <end position="335"/>
    </location>
</feature>
<dbReference type="AlphaFoldDB" id="A0A6A7W9C7"/>
<dbReference type="Pfam" id="PF14289">
    <property type="entry name" value="DUF4369"/>
    <property type="match status" value="1"/>
</dbReference>
<feature type="domain" description="DUF4369" evidence="2">
    <location>
        <begin position="26"/>
        <end position="117"/>
    </location>
</feature>
<evidence type="ECO:0000259" key="2">
    <source>
        <dbReference type="Pfam" id="PF14289"/>
    </source>
</evidence>
<dbReference type="Proteomes" id="UP000384372">
    <property type="component" value="Unassembled WGS sequence"/>
</dbReference>
<gene>
    <name evidence="3" type="ORF">F7D20_03750</name>
</gene>
<reference evidence="3 4" key="1">
    <citation type="submission" date="2019-09" db="EMBL/GenBank/DDBJ databases">
        <title>Distinct polysaccharide growth profiles of human intestinal Prevotella copri isolates.</title>
        <authorList>
            <person name="Fehlner-Peach H."/>
            <person name="Magnabosco C."/>
            <person name="Raghavan V."/>
            <person name="Scher J.U."/>
            <person name="Tett A."/>
            <person name="Cox L.M."/>
            <person name="Gottsegen C."/>
            <person name="Watters A."/>
            <person name="Wiltshire- Gordon J.D."/>
            <person name="Segata N."/>
            <person name="Bonneau R."/>
            <person name="Littman D.R."/>
        </authorList>
    </citation>
    <scope>NUCLEOTIDE SEQUENCE [LARGE SCALE GENOMIC DNA]</scope>
    <source>
        <strain evidence="4">iAQ1173</strain>
    </source>
</reference>
<dbReference type="PROSITE" id="PS51257">
    <property type="entry name" value="PROKAR_LIPOPROTEIN"/>
    <property type="match status" value="1"/>
</dbReference>
<sequence length="335" mass="37127">MKKFAYFFILIASLTLTACGVSSNRFQLEGRFLHMDQGEFYVYSPDGGIEGVDTIKVIDGRFTYEAPCKDKFTLMIVFPNFSEQPVFAEPGQSVDIKADASHLKELTVKGSKDNELMNSFREQILNVSPPEETRIAEQFIKDNPASVVSVFLVRKYFVAALSPDYAKASQLLSILSKEQPGNGNLARLTQQIKWLKSAGIGSQLPVFTAYDTNGKLISSTSLASAPVAVITTWSTSVFDSMDLLRELKKRQRSSQGKLKLMSICIDGNKADCKRNLERDSISWPNVCNGDLLADKTLLKLGLIGIPDNIVLKNGKIVARSLKKNELNSKLDQLLK</sequence>
<dbReference type="RefSeq" id="WP_158462898.1">
    <property type="nucleotide sequence ID" value="NZ_VZAD01000034.1"/>
</dbReference>
<accession>A0A6A7W9C7</accession>
<name>A0A6A7W9C7_9BACT</name>
<evidence type="ECO:0000313" key="4">
    <source>
        <dbReference type="Proteomes" id="UP000384372"/>
    </source>
</evidence>
<dbReference type="Gene3D" id="3.40.30.10">
    <property type="entry name" value="Glutaredoxin"/>
    <property type="match status" value="1"/>
</dbReference>
<dbReference type="SUPFAM" id="SSF52833">
    <property type="entry name" value="Thioredoxin-like"/>
    <property type="match status" value="1"/>
</dbReference>
<organism evidence="3 4">
    <name type="scientific">Segatella copri</name>
    <dbReference type="NCBI Taxonomy" id="165179"/>
    <lineage>
        <taxon>Bacteria</taxon>
        <taxon>Pseudomonadati</taxon>
        <taxon>Bacteroidota</taxon>
        <taxon>Bacteroidia</taxon>
        <taxon>Bacteroidales</taxon>
        <taxon>Prevotellaceae</taxon>
        <taxon>Segatella</taxon>
    </lineage>
</organism>
<evidence type="ECO:0000256" key="1">
    <source>
        <dbReference type="SAM" id="SignalP"/>
    </source>
</evidence>
<dbReference type="OrthoDB" id="637389at2"/>
<keyword evidence="4" id="KW-1185">Reference proteome</keyword>
<protein>
    <submittedName>
        <fullName evidence="3">DUF4369 domain-containing protein</fullName>
    </submittedName>
</protein>
<dbReference type="EMBL" id="VZAD01000034">
    <property type="protein sequence ID" value="MQP11093.1"/>
    <property type="molecule type" value="Genomic_DNA"/>
</dbReference>
<dbReference type="InterPro" id="IPR025380">
    <property type="entry name" value="DUF4369"/>
</dbReference>